<dbReference type="Proteomes" id="UP000190852">
    <property type="component" value="Unassembled WGS sequence"/>
</dbReference>
<keyword evidence="1" id="KW-0732">Signal</keyword>
<dbReference type="EMBL" id="FUYQ01000005">
    <property type="protein sequence ID" value="SKB41964.1"/>
    <property type="molecule type" value="Genomic_DNA"/>
</dbReference>
<feature type="domain" description="Gfo/Idh/MocA-like oxidoreductase N-terminal" evidence="2">
    <location>
        <begin position="25"/>
        <end position="153"/>
    </location>
</feature>
<keyword evidence="4" id="KW-1185">Reference proteome</keyword>
<dbReference type="PANTHER" id="PTHR43818">
    <property type="entry name" value="BCDNA.GH03377"/>
    <property type="match status" value="1"/>
</dbReference>
<dbReference type="InterPro" id="IPR000683">
    <property type="entry name" value="Gfo/Idh/MocA-like_OxRdtase_N"/>
</dbReference>
<dbReference type="PANTHER" id="PTHR43818:SF9">
    <property type="entry name" value="HYPOTHETICAL OXIDOREDUCTASE"/>
    <property type="match status" value="1"/>
</dbReference>
<dbReference type="GO" id="GO:0000166">
    <property type="term" value="F:nucleotide binding"/>
    <property type="evidence" value="ECO:0007669"/>
    <property type="project" value="InterPro"/>
</dbReference>
<evidence type="ECO:0000256" key="1">
    <source>
        <dbReference type="SAM" id="SignalP"/>
    </source>
</evidence>
<dbReference type="Gene3D" id="3.40.50.720">
    <property type="entry name" value="NAD(P)-binding Rossmann-like Domain"/>
    <property type="match status" value="1"/>
</dbReference>
<feature type="signal peptide" evidence="1">
    <location>
        <begin position="1"/>
        <end position="21"/>
    </location>
</feature>
<sequence>MKLKIIALLCLLITSAGLLHAQEVIKIGIIGLDTSHAPAFIKLLNSNDPLPEHKGFKIVAAYPYGSKTIESSYKRIPGYTEEAQKHGVEIVGSIAELLEKVDCVMLETNDGNLHLDQAVEVLKTGKPMFIDKPVAATLTDAIAIFSLAKKYNSPMFSSSTLRFTPRNQELKRGEHGKVLGADCFSPATNEPSHADFSWYGIHGVETLFTVMGGGCKQVTRVSAEGTDVVVGLWNDGRIGTFRGLRTGKADFGGTAFCESKTVAAGGYIGFKDLLTEILTFFKTKKVPVTEQETIEIFTFMEASNQSKRLGGKPVSMQETLERCTKAAQKVLKAKKY</sequence>
<evidence type="ECO:0000313" key="4">
    <source>
        <dbReference type="Proteomes" id="UP000190852"/>
    </source>
</evidence>
<proteinExistence type="predicted"/>
<dbReference type="AlphaFoldDB" id="A0A1T5B3Y2"/>
<name>A0A1T5B3Y2_9BACT</name>
<protein>
    <submittedName>
        <fullName evidence="3">Oxidoreductase family, NAD-binding Rossmann fold</fullName>
    </submittedName>
</protein>
<dbReference type="SUPFAM" id="SSF51735">
    <property type="entry name" value="NAD(P)-binding Rossmann-fold domains"/>
    <property type="match status" value="1"/>
</dbReference>
<dbReference type="InterPro" id="IPR050463">
    <property type="entry name" value="Gfo/Idh/MocA_oxidrdct_glycsds"/>
</dbReference>
<gene>
    <name evidence="3" type="ORF">SAMN05660349_01066</name>
</gene>
<dbReference type="Pfam" id="PF01408">
    <property type="entry name" value="GFO_IDH_MocA"/>
    <property type="match status" value="1"/>
</dbReference>
<dbReference type="RefSeq" id="WP_079682719.1">
    <property type="nucleotide sequence ID" value="NZ_FUYQ01000005.1"/>
</dbReference>
<feature type="chain" id="PRO_5012211090" evidence="1">
    <location>
        <begin position="22"/>
        <end position="336"/>
    </location>
</feature>
<dbReference type="InterPro" id="IPR036291">
    <property type="entry name" value="NAD(P)-bd_dom_sf"/>
</dbReference>
<reference evidence="4" key="1">
    <citation type="submission" date="2017-02" db="EMBL/GenBank/DDBJ databases">
        <authorList>
            <person name="Varghese N."/>
            <person name="Submissions S."/>
        </authorList>
    </citation>
    <scope>NUCLEOTIDE SEQUENCE [LARGE SCALE GENOMIC DNA]</scope>
    <source>
        <strain evidence="4">DSM 24967</strain>
    </source>
</reference>
<accession>A0A1T5B3Y2</accession>
<organism evidence="3 4">
    <name type="scientific">Parabacteroides chartae</name>
    <dbReference type="NCBI Taxonomy" id="1037355"/>
    <lineage>
        <taxon>Bacteria</taxon>
        <taxon>Pseudomonadati</taxon>
        <taxon>Bacteroidota</taxon>
        <taxon>Bacteroidia</taxon>
        <taxon>Bacteroidales</taxon>
        <taxon>Tannerellaceae</taxon>
        <taxon>Parabacteroides</taxon>
    </lineage>
</organism>
<evidence type="ECO:0000313" key="3">
    <source>
        <dbReference type="EMBL" id="SKB41964.1"/>
    </source>
</evidence>
<evidence type="ECO:0000259" key="2">
    <source>
        <dbReference type="Pfam" id="PF01408"/>
    </source>
</evidence>